<gene>
    <name evidence="1" type="ORF">SJ2017_2984</name>
</gene>
<protein>
    <recommendedName>
        <fullName evidence="3">UDP-2,4-diacetamido-2,4, 6-trideoxy-beta-L-altropyranose hydrolase</fullName>
    </recommendedName>
</protein>
<evidence type="ECO:0000313" key="2">
    <source>
        <dbReference type="Proteomes" id="UP000191820"/>
    </source>
</evidence>
<name>A0ABM6JLZ8_9GAMM</name>
<accession>A0ABM6JLZ8</accession>
<dbReference type="Proteomes" id="UP000191820">
    <property type="component" value="Chromosome"/>
</dbReference>
<evidence type="ECO:0000313" key="1">
    <source>
        <dbReference type="EMBL" id="ARD23261.1"/>
    </source>
</evidence>
<reference evidence="1 2" key="1">
    <citation type="submission" date="2017-03" db="EMBL/GenBank/DDBJ databases">
        <title>Genome sequencing of Shewanella japonica KCTC 22435.</title>
        <authorList>
            <person name="Kim K.M."/>
        </authorList>
    </citation>
    <scope>NUCLEOTIDE SEQUENCE [LARGE SCALE GENOMIC DNA]</scope>
    <source>
        <strain evidence="1 2">KCTC 22435</strain>
    </source>
</reference>
<dbReference type="EMBL" id="CP020472">
    <property type="protein sequence ID" value="ARD23261.1"/>
    <property type="molecule type" value="Genomic_DNA"/>
</dbReference>
<dbReference type="NCBIfam" id="TIGR03590">
    <property type="entry name" value="PseG"/>
    <property type="match status" value="1"/>
</dbReference>
<dbReference type="SUPFAM" id="SSF53756">
    <property type="entry name" value="UDP-Glycosyltransferase/glycogen phosphorylase"/>
    <property type="match status" value="1"/>
</dbReference>
<dbReference type="Gene3D" id="3.40.50.11190">
    <property type="match status" value="1"/>
</dbReference>
<dbReference type="RefSeq" id="WP_167692929.1">
    <property type="nucleotide sequence ID" value="NZ_CP020472.1"/>
</dbReference>
<dbReference type="Gene3D" id="3.40.50.2000">
    <property type="entry name" value="Glycogen Phosphorylase B"/>
    <property type="match status" value="1"/>
</dbReference>
<proteinExistence type="predicted"/>
<keyword evidence="2" id="KW-1185">Reference proteome</keyword>
<evidence type="ECO:0008006" key="3">
    <source>
        <dbReference type="Google" id="ProtNLM"/>
    </source>
</evidence>
<dbReference type="InterPro" id="IPR020023">
    <property type="entry name" value="PseG"/>
</dbReference>
<sequence>MKKVLIRADSGRHIGSGHIMRCLTIAKLLKKLGAEVTFCCRNHIGHQSDVLRAFPLVMLPEPEEYTQEHGEYPHSHWLGCTEEKDAEQTIRELTRAGIKPDWVIVDHFSLGAIWEQKLTSETHARALVIDGLRDRPHECQLLIDPTLNKRSATPGEGQVLFGPWHIPLREEFTEINPKRRTELNKVFVCFGGVDKDDITGQVCDVLTKPSFRNKLEKVDVVVGSSYPHIERLSALCQQYSGYLNLEVQSTRISKLMADADLAIGAGGGISWERCAAALPALCWTIADNQTVPNEQLASLNAIIHLGKVSENLTHELESKMALLFAQPEMLSAMSASAKKVMLGWDKKNTWMTQILN</sequence>
<organism evidence="1 2">
    <name type="scientific">Shewanella japonica</name>
    <dbReference type="NCBI Taxonomy" id="93973"/>
    <lineage>
        <taxon>Bacteria</taxon>
        <taxon>Pseudomonadati</taxon>
        <taxon>Pseudomonadota</taxon>
        <taxon>Gammaproteobacteria</taxon>
        <taxon>Alteromonadales</taxon>
        <taxon>Shewanellaceae</taxon>
        <taxon>Shewanella</taxon>
    </lineage>
</organism>